<keyword evidence="4 7" id="KW-0133">Cell shape</keyword>
<dbReference type="AlphaFoldDB" id="A0A1I7G290"/>
<feature type="domain" description="L,D-TPase catalytic" evidence="8">
    <location>
        <begin position="368"/>
        <end position="569"/>
    </location>
</feature>
<feature type="active site" description="Proton donor/acceptor" evidence="7">
    <location>
        <position position="512"/>
    </location>
</feature>
<dbReference type="PANTHER" id="PTHR41533">
    <property type="entry name" value="L,D-TRANSPEPTIDASE HI_1667-RELATED"/>
    <property type="match status" value="1"/>
</dbReference>
<dbReference type="Gene3D" id="2.40.440.10">
    <property type="entry name" value="L,D-transpeptidase catalytic domain-like"/>
    <property type="match status" value="1"/>
</dbReference>
<protein>
    <submittedName>
        <fullName evidence="9">Murein L,D-transpeptidase YcbB/YkuD</fullName>
    </submittedName>
</protein>
<evidence type="ECO:0000259" key="8">
    <source>
        <dbReference type="PROSITE" id="PS52029"/>
    </source>
</evidence>
<dbReference type="Gene3D" id="1.10.101.10">
    <property type="entry name" value="PGBD-like superfamily/PGBD"/>
    <property type="match status" value="1"/>
</dbReference>
<feature type="active site" description="Nucleophile" evidence="7">
    <location>
        <position position="531"/>
    </location>
</feature>
<dbReference type="EMBL" id="FPCA01000001">
    <property type="protein sequence ID" value="SFU42575.1"/>
    <property type="molecule type" value="Genomic_DNA"/>
</dbReference>
<comment type="similarity">
    <text evidence="2">Belongs to the YkuD family.</text>
</comment>
<gene>
    <name evidence="9" type="ORF">SAMN04487941_0659</name>
</gene>
<dbReference type="Pfam" id="PF01471">
    <property type="entry name" value="PG_binding_1"/>
    <property type="match status" value="1"/>
</dbReference>
<keyword evidence="5 7" id="KW-0573">Peptidoglycan synthesis</keyword>
<keyword evidence="3" id="KW-0808">Transferase</keyword>
<dbReference type="SUPFAM" id="SSF47090">
    <property type="entry name" value="PGBD-like"/>
    <property type="match status" value="1"/>
</dbReference>
<dbReference type="InterPro" id="IPR005490">
    <property type="entry name" value="LD_TPept_cat_dom"/>
</dbReference>
<dbReference type="CDD" id="cd16913">
    <property type="entry name" value="YkuD_like"/>
    <property type="match status" value="1"/>
</dbReference>
<reference evidence="10" key="1">
    <citation type="submission" date="2016-10" db="EMBL/GenBank/DDBJ databases">
        <authorList>
            <person name="Varghese N."/>
        </authorList>
    </citation>
    <scope>NUCLEOTIDE SEQUENCE [LARGE SCALE GENOMIC DNA]</scope>
    <source>
        <strain evidence="10">DSM 18820</strain>
    </source>
</reference>
<dbReference type="InterPro" id="IPR036366">
    <property type="entry name" value="PGBDSf"/>
</dbReference>
<evidence type="ECO:0000256" key="6">
    <source>
        <dbReference type="ARBA" id="ARBA00023316"/>
    </source>
</evidence>
<evidence type="ECO:0000256" key="1">
    <source>
        <dbReference type="ARBA" id="ARBA00004752"/>
    </source>
</evidence>
<dbReference type="UniPathway" id="UPA00219"/>
<dbReference type="InterPro" id="IPR038063">
    <property type="entry name" value="Transpep_catalytic_dom"/>
</dbReference>
<dbReference type="InterPro" id="IPR002477">
    <property type="entry name" value="Peptidoglycan-bd-like"/>
</dbReference>
<evidence type="ECO:0000256" key="5">
    <source>
        <dbReference type="ARBA" id="ARBA00022984"/>
    </source>
</evidence>
<dbReference type="GO" id="GO:0016740">
    <property type="term" value="F:transferase activity"/>
    <property type="evidence" value="ECO:0007669"/>
    <property type="project" value="UniProtKB-KW"/>
</dbReference>
<dbReference type="InterPro" id="IPR036365">
    <property type="entry name" value="PGBD-like_sf"/>
</dbReference>
<comment type="pathway">
    <text evidence="1 7">Cell wall biogenesis; peptidoglycan biosynthesis.</text>
</comment>
<accession>A0A1I7G290</accession>
<dbReference type="STRING" id="388950.GCA_001611675_03794"/>
<dbReference type="SUPFAM" id="SSF141523">
    <property type="entry name" value="L,D-transpeptidase catalytic domain-like"/>
    <property type="match status" value="1"/>
</dbReference>
<evidence type="ECO:0000256" key="2">
    <source>
        <dbReference type="ARBA" id="ARBA00005992"/>
    </source>
</evidence>
<proteinExistence type="inferred from homology"/>
<organism evidence="9 10">
    <name type="scientific">Pontibacter akesuensis</name>
    <dbReference type="NCBI Taxonomy" id="388950"/>
    <lineage>
        <taxon>Bacteria</taxon>
        <taxon>Pseudomonadati</taxon>
        <taxon>Bacteroidota</taxon>
        <taxon>Cytophagia</taxon>
        <taxon>Cytophagales</taxon>
        <taxon>Hymenobacteraceae</taxon>
        <taxon>Pontibacter</taxon>
    </lineage>
</organism>
<dbReference type="GO" id="GO:0004180">
    <property type="term" value="F:carboxypeptidase activity"/>
    <property type="evidence" value="ECO:0007669"/>
    <property type="project" value="UniProtKB-ARBA"/>
</dbReference>
<dbReference type="GO" id="GO:0008360">
    <property type="term" value="P:regulation of cell shape"/>
    <property type="evidence" value="ECO:0007669"/>
    <property type="project" value="UniProtKB-UniRule"/>
</dbReference>
<dbReference type="PROSITE" id="PS52029">
    <property type="entry name" value="LD_TPASE"/>
    <property type="match status" value="1"/>
</dbReference>
<evidence type="ECO:0000313" key="10">
    <source>
        <dbReference type="Proteomes" id="UP000182491"/>
    </source>
</evidence>
<sequence length="610" mass="71217">MFIALYLYQAAAYNAFLRITQKSAQPNNTDMNPFKSKYLRYGLLLPLSASLLIGCGNSEENKEGNITDGLFGKKELPQASTDSVFVKQYISKQPEFKEFNDLMFHFYGDRDYKLAWFRENELVPQTQKFLEVIDKSEQEGLDPQNYKVVDLEKMIQQYKQLEPQDSSRLALQQEIDVALTASYFNYASDFYRGRANPQLNASDAQWDVKRNKIKLHKALQTILKERESTYPYYEFEALHTGYTRLREKLQEYRELESRGGWPKVELGNRKKLEQGDTAQAVIALRKRLNPSQTFAATDPKMKTYDAQLVAQVKKFQMLNGLKEDGVVGGNTLKQLNVPVEDRIRQIMINMERWRWIPKRLVPKKLDQKYIWVNIPEYKLYIYEDPNNDPEAERQYKKTMEMRVIVGKTLNSTPIFSDKLEYVVMAPYWNVPNSIVAKEMKPKLVNNPGWLASQNMEVVTKDKTPQSVSPYSIDWANVSEDNFNYRIRQKPGPKNSLGMIKFLFPNEYAVYLHDTPADALFSQTNRDFSHGCVRVQYPVKLADYLLEGMPEWNEQTIKQTMTSGEETWVTLPKQVQVYLVYFTSWVDDNGDIHFREDIYGHDKKLENDYFG</sequence>
<keyword evidence="6 7" id="KW-0961">Cell wall biogenesis/degradation</keyword>
<dbReference type="Pfam" id="PF20142">
    <property type="entry name" value="Scaffold"/>
    <property type="match status" value="1"/>
</dbReference>
<dbReference type="PANTHER" id="PTHR41533:SF2">
    <property type="entry name" value="BLR7131 PROTEIN"/>
    <property type="match status" value="1"/>
</dbReference>
<dbReference type="InterPro" id="IPR045380">
    <property type="entry name" value="LD_TPept_scaffold_dom"/>
</dbReference>
<dbReference type="GO" id="GO:0071555">
    <property type="term" value="P:cell wall organization"/>
    <property type="evidence" value="ECO:0007669"/>
    <property type="project" value="UniProtKB-UniRule"/>
</dbReference>
<evidence type="ECO:0000256" key="4">
    <source>
        <dbReference type="ARBA" id="ARBA00022960"/>
    </source>
</evidence>
<name>A0A1I7G290_9BACT</name>
<dbReference type="InterPro" id="IPR052905">
    <property type="entry name" value="LD-transpeptidase_YkuD-like"/>
</dbReference>
<dbReference type="GO" id="GO:0009252">
    <property type="term" value="P:peptidoglycan biosynthetic process"/>
    <property type="evidence" value="ECO:0007669"/>
    <property type="project" value="UniProtKB-UniPathway"/>
</dbReference>
<evidence type="ECO:0000256" key="7">
    <source>
        <dbReference type="PROSITE-ProRule" id="PRU01373"/>
    </source>
</evidence>
<evidence type="ECO:0000256" key="3">
    <source>
        <dbReference type="ARBA" id="ARBA00022679"/>
    </source>
</evidence>
<dbReference type="Pfam" id="PF03734">
    <property type="entry name" value="YkuD"/>
    <property type="match status" value="1"/>
</dbReference>
<dbReference type="Proteomes" id="UP000182491">
    <property type="component" value="Unassembled WGS sequence"/>
</dbReference>
<keyword evidence="10" id="KW-1185">Reference proteome</keyword>
<evidence type="ECO:0000313" key="9">
    <source>
        <dbReference type="EMBL" id="SFU42575.1"/>
    </source>
</evidence>